<reference evidence="1" key="1">
    <citation type="journal article" date="2015" name="Nature">
        <title>Complex archaea that bridge the gap between prokaryotes and eukaryotes.</title>
        <authorList>
            <person name="Spang A."/>
            <person name="Saw J.H."/>
            <person name="Jorgensen S.L."/>
            <person name="Zaremba-Niedzwiedzka K."/>
            <person name="Martijn J."/>
            <person name="Lind A.E."/>
            <person name="van Eijk R."/>
            <person name="Schleper C."/>
            <person name="Guy L."/>
            <person name="Ettema T.J."/>
        </authorList>
    </citation>
    <scope>NUCLEOTIDE SEQUENCE</scope>
</reference>
<name>A0A0F9K9U1_9ZZZZ</name>
<evidence type="ECO:0000313" key="1">
    <source>
        <dbReference type="EMBL" id="KKM18853.1"/>
    </source>
</evidence>
<sequence length="129" mass="14848">MKHRKIKISILLSSILLLGIFSLFQVSYLSMFIIQDKNNDVLNLKFSDVDYTNATVISDGFNDIYWNNEHSYRPAIITDDSGKIHVVWEDITPGVWGTDREIMYVSYTEGTGWSVKILQLLSTTQVKHM</sequence>
<protein>
    <recommendedName>
        <fullName evidence="2">Sialidase domain-containing protein</fullName>
    </recommendedName>
</protein>
<organism evidence="1">
    <name type="scientific">marine sediment metagenome</name>
    <dbReference type="NCBI Taxonomy" id="412755"/>
    <lineage>
        <taxon>unclassified sequences</taxon>
        <taxon>metagenomes</taxon>
        <taxon>ecological metagenomes</taxon>
    </lineage>
</organism>
<gene>
    <name evidence="1" type="ORF">LCGC14_1661520</name>
</gene>
<comment type="caution">
    <text evidence="1">The sequence shown here is derived from an EMBL/GenBank/DDBJ whole genome shotgun (WGS) entry which is preliminary data.</text>
</comment>
<evidence type="ECO:0008006" key="2">
    <source>
        <dbReference type="Google" id="ProtNLM"/>
    </source>
</evidence>
<dbReference type="EMBL" id="LAZR01014129">
    <property type="protein sequence ID" value="KKM18853.1"/>
    <property type="molecule type" value="Genomic_DNA"/>
</dbReference>
<dbReference type="AlphaFoldDB" id="A0A0F9K9U1"/>
<accession>A0A0F9K9U1</accession>
<proteinExistence type="predicted"/>